<dbReference type="EMBL" id="GBXM01038976">
    <property type="protein sequence ID" value="JAH69601.1"/>
    <property type="molecule type" value="Transcribed_RNA"/>
</dbReference>
<organism evidence="1">
    <name type="scientific">Anguilla anguilla</name>
    <name type="common">European freshwater eel</name>
    <name type="synonym">Muraena anguilla</name>
    <dbReference type="NCBI Taxonomy" id="7936"/>
    <lineage>
        <taxon>Eukaryota</taxon>
        <taxon>Metazoa</taxon>
        <taxon>Chordata</taxon>
        <taxon>Craniata</taxon>
        <taxon>Vertebrata</taxon>
        <taxon>Euteleostomi</taxon>
        <taxon>Actinopterygii</taxon>
        <taxon>Neopterygii</taxon>
        <taxon>Teleostei</taxon>
        <taxon>Anguilliformes</taxon>
        <taxon>Anguillidae</taxon>
        <taxon>Anguilla</taxon>
    </lineage>
</organism>
<reference evidence="1" key="1">
    <citation type="submission" date="2014-11" db="EMBL/GenBank/DDBJ databases">
        <authorList>
            <person name="Amaro Gonzalez C."/>
        </authorList>
    </citation>
    <scope>NUCLEOTIDE SEQUENCE</scope>
</reference>
<accession>A0A0E9UV17</accession>
<protein>
    <submittedName>
        <fullName evidence="1">Uncharacterized protein</fullName>
    </submittedName>
</protein>
<evidence type="ECO:0000313" key="1">
    <source>
        <dbReference type="EMBL" id="JAH69601.1"/>
    </source>
</evidence>
<proteinExistence type="predicted"/>
<name>A0A0E9UV17_ANGAN</name>
<sequence length="12" mass="1543">MSMTMRHFFLNK</sequence>
<reference evidence="1" key="2">
    <citation type="journal article" date="2015" name="Fish Shellfish Immunol.">
        <title>Early steps in the European eel (Anguilla anguilla)-Vibrio vulnificus interaction in the gills: Role of the RtxA13 toxin.</title>
        <authorList>
            <person name="Callol A."/>
            <person name="Pajuelo D."/>
            <person name="Ebbesson L."/>
            <person name="Teles M."/>
            <person name="MacKenzie S."/>
            <person name="Amaro C."/>
        </authorList>
    </citation>
    <scope>NUCLEOTIDE SEQUENCE</scope>
</reference>